<organism evidence="2 3">
    <name type="scientific">Zoarces viviparus</name>
    <name type="common">Viviparous eelpout</name>
    <name type="synonym">Blennius viviparus</name>
    <dbReference type="NCBI Taxonomy" id="48416"/>
    <lineage>
        <taxon>Eukaryota</taxon>
        <taxon>Metazoa</taxon>
        <taxon>Chordata</taxon>
        <taxon>Craniata</taxon>
        <taxon>Vertebrata</taxon>
        <taxon>Euteleostomi</taxon>
        <taxon>Actinopterygii</taxon>
        <taxon>Neopterygii</taxon>
        <taxon>Teleostei</taxon>
        <taxon>Neoteleostei</taxon>
        <taxon>Acanthomorphata</taxon>
        <taxon>Eupercaria</taxon>
        <taxon>Perciformes</taxon>
        <taxon>Cottioidei</taxon>
        <taxon>Zoarcales</taxon>
        <taxon>Zoarcidae</taxon>
        <taxon>Zoarcinae</taxon>
        <taxon>Zoarces</taxon>
    </lineage>
</organism>
<dbReference type="EMBL" id="JBCEZU010000100">
    <property type="protein sequence ID" value="KAK9530748.1"/>
    <property type="molecule type" value="Genomic_DNA"/>
</dbReference>
<dbReference type="AlphaFoldDB" id="A0AAW1F8S1"/>
<protein>
    <submittedName>
        <fullName evidence="2">Uncharacterized protein</fullName>
    </submittedName>
</protein>
<keyword evidence="3" id="KW-1185">Reference proteome</keyword>
<feature type="compositionally biased region" description="Basic and acidic residues" evidence="1">
    <location>
        <begin position="148"/>
        <end position="167"/>
    </location>
</feature>
<gene>
    <name evidence="2" type="ORF">VZT92_012232</name>
</gene>
<feature type="region of interest" description="Disordered" evidence="1">
    <location>
        <begin position="104"/>
        <end position="267"/>
    </location>
</feature>
<sequence>MAEAGDGPHNGENDNVIFIDHVVDHVVDHVIDHVVDHVIDHVVDHVIDHVANGGVPNQPPIGVVYNQQDVIAINDDIVNIDNNDGITNDNVDDVGNREENRWWDEFAESDTNTNSNTNSDEETEISPIENAKVPEDDPLPGPSKKRKRETDKVEEERPSKKVRRCDESAESSTDFNEESETSPIEHAKVPEDDPLPGPSKKRKRETDKVEEERPSKKVSRCDESAESSTDFNEESETSPIEHVQVPEDDPQPGPSKKRKRKTNRGDE</sequence>
<accession>A0AAW1F8S1</accession>
<comment type="caution">
    <text evidence="2">The sequence shown here is derived from an EMBL/GenBank/DDBJ whole genome shotgun (WGS) entry which is preliminary data.</text>
</comment>
<reference evidence="2 3" key="1">
    <citation type="journal article" date="2024" name="Genome Biol. Evol.">
        <title>Chromosome-level genome assembly of the viviparous eelpout Zoarces viviparus.</title>
        <authorList>
            <person name="Fuhrmann N."/>
            <person name="Brasseur M.V."/>
            <person name="Bakowski C.E."/>
            <person name="Podsiadlowski L."/>
            <person name="Prost S."/>
            <person name="Krehenwinkel H."/>
            <person name="Mayer C."/>
        </authorList>
    </citation>
    <scope>NUCLEOTIDE SEQUENCE [LARGE SCALE GENOMIC DNA]</scope>
    <source>
        <strain evidence="2">NO-MEL_2022_Ind0_liver</strain>
    </source>
</reference>
<evidence type="ECO:0000256" key="1">
    <source>
        <dbReference type="SAM" id="MobiDB-lite"/>
    </source>
</evidence>
<proteinExistence type="predicted"/>
<feature type="compositionally biased region" description="Basic and acidic residues" evidence="1">
    <location>
        <begin position="204"/>
        <end position="223"/>
    </location>
</feature>
<feature type="compositionally biased region" description="Low complexity" evidence="1">
    <location>
        <begin position="109"/>
        <end position="118"/>
    </location>
</feature>
<evidence type="ECO:0000313" key="2">
    <source>
        <dbReference type="EMBL" id="KAK9530748.1"/>
    </source>
</evidence>
<dbReference type="Proteomes" id="UP001488805">
    <property type="component" value="Unassembled WGS sequence"/>
</dbReference>
<feature type="compositionally biased region" description="Basic residues" evidence="1">
    <location>
        <begin position="255"/>
        <end position="267"/>
    </location>
</feature>
<evidence type="ECO:0000313" key="3">
    <source>
        <dbReference type="Proteomes" id="UP001488805"/>
    </source>
</evidence>
<name>A0AAW1F8S1_ZOAVI</name>